<dbReference type="GO" id="GO:0003700">
    <property type="term" value="F:DNA-binding transcription factor activity"/>
    <property type="evidence" value="ECO:0007669"/>
    <property type="project" value="InterPro"/>
</dbReference>
<gene>
    <name evidence="5" type="ORF">IAB98_03060</name>
</gene>
<evidence type="ECO:0000256" key="3">
    <source>
        <dbReference type="ARBA" id="ARBA00023163"/>
    </source>
</evidence>
<dbReference type="Pfam" id="PF12833">
    <property type="entry name" value="HTH_18"/>
    <property type="match status" value="1"/>
</dbReference>
<evidence type="ECO:0000256" key="2">
    <source>
        <dbReference type="ARBA" id="ARBA00023125"/>
    </source>
</evidence>
<evidence type="ECO:0000313" key="6">
    <source>
        <dbReference type="Proteomes" id="UP000886841"/>
    </source>
</evidence>
<dbReference type="Proteomes" id="UP000886841">
    <property type="component" value="Unassembled WGS sequence"/>
</dbReference>
<sequence length="330" mass="37944">MNFDLYGCQLKILEKDEGHIFCQVPCADGETGRMDIWQLFPGIVMSFNDFQARCFLSPALGRAQVLEFNHCLRGRYECQFENSTYAYLGPGEIALSRLDSLQRWSGFPLGEYYGISLLLDFAQGGEALERIWPGMGRNLKKIREKFWEARCYYQCQPRGAAAGCLEGFYQEIPGESRLNFYRLRTLELLEHLGALKVQEQNYHAYLPRQKRQRMQQVRRLLEEDLEGRLRLEDVARAADLGLTALKEQFQAVYGLSPMAFRRQVRMRRAAELLEGSSRKVGEIAGLLGYENASKFSRAFRSSVGESPAAYRSKRREKERLFGAEAAPRSR</sequence>
<evidence type="ECO:0000259" key="4">
    <source>
        <dbReference type="PROSITE" id="PS01124"/>
    </source>
</evidence>
<keyword evidence="3" id="KW-0804">Transcription</keyword>
<dbReference type="PANTHER" id="PTHR47893:SF1">
    <property type="entry name" value="REGULATORY PROTEIN PCHR"/>
    <property type="match status" value="1"/>
</dbReference>
<reference evidence="5" key="1">
    <citation type="submission" date="2020-10" db="EMBL/GenBank/DDBJ databases">
        <authorList>
            <person name="Gilroy R."/>
        </authorList>
    </citation>
    <scope>NUCLEOTIDE SEQUENCE</scope>
    <source>
        <strain evidence="5">ChiSxjej1B13-7041</strain>
    </source>
</reference>
<name>A0A9D1EID5_9FIRM</name>
<dbReference type="InterPro" id="IPR053142">
    <property type="entry name" value="PchR_regulatory_protein"/>
</dbReference>
<dbReference type="InterPro" id="IPR009057">
    <property type="entry name" value="Homeodomain-like_sf"/>
</dbReference>
<dbReference type="PANTHER" id="PTHR47893">
    <property type="entry name" value="REGULATORY PROTEIN PCHR"/>
    <property type="match status" value="1"/>
</dbReference>
<keyword evidence="2" id="KW-0238">DNA-binding</keyword>
<dbReference type="PRINTS" id="PR00032">
    <property type="entry name" value="HTHARAC"/>
</dbReference>
<feature type="domain" description="HTH araC/xylS-type" evidence="4">
    <location>
        <begin position="215"/>
        <end position="313"/>
    </location>
</feature>
<dbReference type="PROSITE" id="PS01124">
    <property type="entry name" value="HTH_ARAC_FAMILY_2"/>
    <property type="match status" value="1"/>
</dbReference>
<dbReference type="InterPro" id="IPR020449">
    <property type="entry name" value="Tscrpt_reg_AraC-type_HTH"/>
</dbReference>
<dbReference type="SMART" id="SM00342">
    <property type="entry name" value="HTH_ARAC"/>
    <property type="match status" value="1"/>
</dbReference>
<evidence type="ECO:0000313" key="5">
    <source>
        <dbReference type="EMBL" id="HIR92386.1"/>
    </source>
</evidence>
<dbReference type="InterPro" id="IPR018060">
    <property type="entry name" value="HTH_AraC"/>
</dbReference>
<accession>A0A9D1EID5</accession>
<evidence type="ECO:0000256" key="1">
    <source>
        <dbReference type="ARBA" id="ARBA00023015"/>
    </source>
</evidence>
<organism evidence="5 6">
    <name type="scientific">Candidatus Egerieimonas intestinavium</name>
    <dbReference type="NCBI Taxonomy" id="2840777"/>
    <lineage>
        <taxon>Bacteria</taxon>
        <taxon>Bacillati</taxon>
        <taxon>Bacillota</taxon>
        <taxon>Clostridia</taxon>
        <taxon>Lachnospirales</taxon>
        <taxon>Lachnospiraceae</taxon>
        <taxon>Lachnospiraceae incertae sedis</taxon>
        <taxon>Candidatus Egerieimonas</taxon>
    </lineage>
</organism>
<keyword evidence="1" id="KW-0805">Transcription regulation</keyword>
<comment type="caution">
    <text evidence="5">The sequence shown here is derived from an EMBL/GenBank/DDBJ whole genome shotgun (WGS) entry which is preliminary data.</text>
</comment>
<dbReference type="AlphaFoldDB" id="A0A9D1EID5"/>
<dbReference type="Gene3D" id="1.10.10.60">
    <property type="entry name" value="Homeodomain-like"/>
    <property type="match status" value="2"/>
</dbReference>
<dbReference type="EMBL" id="DVHU01000025">
    <property type="protein sequence ID" value="HIR92386.1"/>
    <property type="molecule type" value="Genomic_DNA"/>
</dbReference>
<dbReference type="GO" id="GO:0043565">
    <property type="term" value="F:sequence-specific DNA binding"/>
    <property type="evidence" value="ECO:0007669"/>
    <property type="project" value="InterPro"/>
</dbReference>
<reference evidence="5" key="2">
    <citation type="journal article" date="2021" name="PeerJ">
        <title>Extensive microbial diversity within the chicken gut microbiome revealed by metagenomics and culture.</title>
        <authorList>
            <person name="Gilroy R."/>
            <person name="Ravi A."/>
            <person name="Getino M."/>
            <person name="Pursley I."/>
            <person name="Horton D.L."/>
            <person name="Alikhan N.F."/>
            <person name="Baker D."/>
            <person name="Gharbi K."/>
            <person name="Hall N."/>
            <person name="Watson M."/>
            <person name="Adriaenssens E.M."/>
            <person name="Foster-Nyarko E."/>
            <person name="Jarju S."/>
            <person name="Secka A."/>
            <person name="Antonio M."/>
            <person name="Oren A."/>
            <person name="Chaudhuri R.R."/>
            <person name="La Ragione R."/>
            <person name="Hildebrand F."/>
            <person name="Pallen M.J."/>
        </authorList>
    </citation>
    <scope>NUCLEOTIDE SEQUENCE</scope>
    <source>
        <strain evidence="5">ChiSxjej1B13-7041</strain>
    </source>
</reference>
<proteinExistence type="predicted"/>
<protein>
    <submittedName>
        <fullName evidence="5">Helix-turn-helix transcriptional regulator</fullName>
    </submittedName>
</protein>
<dbReference type="SUPFAM" id="SSF46689">
    <property type="entry name" value="Homeodomain-like"/>
    <property type="match status" value="2"/>
</dbReference>